<accession>A0ABS0T6A0</accession>
<dbReference type="CDD" id="cd03801">
    <property type="entry name" value="GT4_PimA-like"/>
    <property type="match status" value="1"/>
</dbReference>
<dbReference type="SUPFAM" id="SSF53756">
    <property type="entry name" value="UDP-Glycosyltransferase/glycogen phosphorylase"/>
    <property type="match status" value="1"/>
</dbReference>
<dbReference type="EMBL" id="JADWOX010000034">
    <property type="protein sequence ID" value="MBI1687016.1"/>
    <property type="molecule type" value="Genomic_DNA"/>
</dbReference>
<name>A0ABS0T6A0_9CAUL</name>
<reference evidence="1 2" key="1">
    <citation type="submission" date="2020-11" db="EMBL/GenBank/DDBJ databases">
        <title>genome sequence of strain KACC 18849.</title>
        <authorList>
            <person name="Gao J."/>
            <person name="Zhang X."/>
        </authorList>
    </citation>
    <scope>NUCLEOTIDE SEQUENCE [LARGE SCALE GENOMIC DNA]</scope>
    <source>
        <strain evidence="1 2">KACC 18849</strain>
    </source>
</reference>
<evidence type="ECO:0000313" key="1">
    <source>
        <dbReference type="EMBL" id="MBI1687016.1"/>
    </source>
</evidence>
<dbReference type="Gene3D" id="3.40.50.2000">
    <property type="entry name" value="Glycogen Phosphorylase B"/>
    <property type="match status" value="2"/>
</dbReference>
<evidence type="ECO:0000313" key="2">
    <source>
        <dbReference type="Proteomes" id="UP000639859"/>
    </source>
</evidence>
<proteinExistence type="predicted"/>
<dbReference type="PANTHER" id="PTHR12526">
    <property type="entry name" value="GLYCOSYLTRANSFERASE"/>
    <property type="match status" value="1"/>
</dbReference>
<organism evidence="1 2">
    <name type="scientific">Caulobacter hibisci</name>
    <dbReference type="NCBI Taxonomy" id="2035993"/>
    <lineage>
        <taxon>Bacteria</taxon>
        <taxon>Pseudomonadati</taxon>
        <taxon>Pseudomonadota</taxon>
        <taxon>Alphaproteobacteria</taxon>
        <taxon>Caulobacterales</taxon>
        <taxon>Caulobacteraceae</taxon>
        <taxon>Caulobacter</taxon>
    </lineage>
</organism>
<dbReference type="Proteomes" id="UP000639859">
    <property type="component" value="Unassembled WGS sequence"/>
</dbReference>
<keyword evidence="2" id="KW-1185">Reference proteome</keyword>
<dbReference type="Pfam" id="PF13692">
    <property type="entry name" value="Glyco_trans_1_4"/>
    <property type="match status" value="1"/>
</dbReference>
<sequence>MATFELVTGLQRDQQRRCVFLVAKGTPIADEAERLGIEVIDTGELDASHWTMRRRRNPFFALKRLPARLRLLRRIGSPFIVHCNDILEMQSFGFAAKLLGGKVVYHHHALNRMIFPNRLLVGVADAVIAVSEICLQAVAFVGADKARYVLNPIEVGLVDRGAARSRVCAALGIDPSRVLAGFVGNFWERKRPLFFLEAAAAMLAKRPDLHFILFGRRADYEIEDLEARAQALGLGERITFAGFLMPAEDNIAAIDLLMAPAVNEPFGRTPIEAGLLGTPYVATDDAGHAEIGRRWGGGRLVPLQDEPGQFAETALAVLAAPDEVLLGPSARAAVVEDFSIRAHAAAVEAVYRRLEGARQA</sequence>
<gene>
    <name evidence="1" type="ORF">I4Q42_25375</name>
</gene>
<comment type="caution">
    <text evidence="1">The sequence shown here is derived from an EMBL/GenBank/DDBJ whole genome shotgun (WGS) entry which is preliminary data.</text>
</comment>
<protein>
    <submittedName>
        <fullName evidence="1">Glycosyltransferase family 4 protein</fullName>
    </submittedName>
</protein>